<organism evidence="1 2">
    <name type="scientific">Candidatus Enterococcus murrayae</name>
    <dbReference type="NCBI Taxonomy" id="2815321"/>
    <lineage>
        <taxon>Bacteria</taxon>
        <taxon>Bacillati</taxon>
        <taxon>Bacillota</taxon>
        <taxon>Bacilli</taxon>
        <taxon>Lactobacillales</taxon>
        <taxon>Enterococcaceae</taxon>
        <taxon>Enterococcus</taxon>
    </lineage>
</organism>
<dbReference type="EMBL" id="JAFLVR010000011">
    <property type="protein sequence ID" value="MBO0451711.1"/>
    <property type="molecule type" value="Genomic_DNA"/>
</dbReference>
<comment type="caution">
    <text evidence="1">The sequence shown here is derived from an EMBL/GenBank/DDBJ whole genome shotgun (WGS) entry which is preliminary data.</text>
</comment>
<dbReference type="RefSeq" id="WP_207107490.1">
    <property type="nucleotide sequence ID" value="NZ_JAFLVR010000011.1"/>
</dbReference>
<accession>A0ABS3HE33</accession>
<sequence length="68" mass="8125">MVKNDHQLISNTSHLLQETELEEFVVLRPHHQHQFHCDEVHRIMDANARQNNVSLHVPPYFQNKQKNC</sequence>
<proteinExistence type="predicted"/>
<evidence type="ECO:0000313" key="2">
    <source>
        <dbReference type="Proteomes" id="UP000664495"/>
    </source>
</evidence>
<evidence type="ECO:0000313" key="1">
    <source>
        <dbReference type="EMBL" id="MBO0451711.1"/>
    </source>
</evidence>
<keyword evidence="2" id="KW-1185">Reference proteome</keyword>
<reference evidence="1 2" key="1">
    <citation type="submission" date="2021-03" db="EMBL/GenBank/DDBJ databases">
        <title>Enterococcal diversity collection.</title>
        <authorList>
            <person name="Gilmore M.S."/>
            <person name="Schwartzman J."/>
            <person name="Van Tyne D."/>
            <person name="Martin M."/>
            <person name="Earl A.M."/>
            <person name="Manson A.L."/>
            <person name="Straub T."/>
            <person name="Salamzade R."/>
            <person name="Saavedra J."/>
            <person name="Lebreton F."/>
            <person name="Prichula J."/>
            <person name="Schaufler K."/>
            <person name="Gaca A."/>
            <person name="Sgardioli B."/>
            <person name="Wagenaar J."/>
            <person name="Strong T."/>
        </authorList>
    </citation>
    <scope>NUCLEOTIDE SEQUENCE [LARGE SCALE GENOMIC DNA]</scope>
    <source>
        <strain evidence="1 2">MJM16</strain>
    </source>
</reference>
<dbReference type="Proteomes" id="UP000664495">
    <property type="component" value="Unassembled WGS sequence"/>
</dbReference>
<name>A0ABS3HE33_9ENTE</name>
<gene>
    <name evidence="1" type="ORF">JZO85_05480</name>
</gene>
<protein>
    <submittedName>
        <fullName evidence="1">Uncharacterized protein</fullName>
    </submittedName>
</protein>